<dbReference type="Gene3D" id="2.60.120.620">
    <property type="entry name" value="q2cbj1_9rhob like domain"/>
    <property type="match status" value="1"/>
</dbReference>
<evidence type="ECO:0000256" key="1">
    <source>
        <dbReference type="ARBA" id="ARBA00001954"/>
    </source>
</evidence>
<reference evidence="2 3" key="1">
    <citation type="submission" date="2018-04" db="EMBL/GenBank/DDBJ databases">
        <title>Genomic Encyclopedia of Archaeal and Bacterial Type Strains, Phase II (KMG-II): from individual species to whole genera.</title>
        <authorList>
            <person name="Goeker M."/>
        </authorList>
    </citation>
    <scope>NUCLEOTIDE SEQUENCE [LARGE SCALE GENOMIC DNA]</scope>
    <source>
        <strain evidence="2 3">DSM 23382</strain>
    </source>
</reference>
<dbReference type="Proteomes" id="UP000244081">
    <property type="component" value="Unassembled WGS sequence"/>
</dbReference>
<comment type="cofactor">
    <cofactor evidence="1">
        <name>Fe(2+)</name>
        <dbReference type="ChEBI" id="CHEBI:29033"/>
    </cofactor>
</comment>
<evidence type="ECO:0000313" key="2">
    <source>
        <dbReference type="EMBL" id="PTW59632.1"/>
    </source>
</evidence>
<dbReference type="GO" id="GO:0005506">
    <property type="term" value="F:iron ion binding"/>
    <property type="evidence" value="ECO:0007669"/>
    <property type="project" value="UniProtKB-ARBA"/>
</dbReference>
<dbReference type="PANTHER" id="PTHR20883:SF48">
    <property type="entry name" value="ECTOINE DIOXYGENASE"/>
    <property type="match status" value="1"/>
</dbReference>
<dbReference type="PANTHER" id="PTHR20883">
    <property type="entry name" value="PHYTANOYL-COA DIOXYGENASE DOMAIN CONTAINING 1"/>
    <property type="match status" value="1"/>
</dbReference>
<dbReference type="SUPFAM" id="SSF51197">
    <property type="entry name" value="Clavaminate synthase-like"/>
    <property type="match status" value="1"/>
</dbReference>
<keyword evidence="2" id="KW-0223">Dioxygenase</keyword>
<comment type="caution">
    <text evidence="2">The sequence shown here is derived from an EMBL/GenBank/DDBJ whole genome shotgun (WGS) entry which is preliminary data.</text>
</comment>
<dbReference type="GO" id="GO:0016706">
    <property type="term" value="F:2-oxoglutarate-dependent dioxygenase activity"/>
    <property type="evidence" value="ECO:0007669"/>
    <property type="project" value="UniProtKB-ARBA"/>
</dbReference>
<sequence length="274" mass="30446">MATDAAFYIDEIDKNGYCVIPGVFAPEKTSPALDYLSGYYRQEDLNPNTGSSQLDLGNDQIVWNLQNKDILFCDFLFGSPVIEEVLKAFLNDEWYKELPAEGPNYILHTYMARSGGHAPLRLHIDSLMPCIGPFTTAVSVLVCLERQDLENGCTVVVPGSHLSGQYVKPEDRARAIPVPANAGDVIVLDSRIWHGSAPNDSGRSRWLLVATFIRWWLKQGFNIPGNLPEEIYTQLNPSQKVVMGFCSIPPEDESDRHSAKLGLESLKPSVSAYK</sequence>
<keyword evidence="2" id="KW-0560">Oxidoreductase</keyword>
<proteinExistence type="predicted"/>
<dbReference type="AlphaFoldDB" id="A0A2T5V797"/>
<keyword evidence="3" id="KW-1185">Reference proteome</keyword>
<accession>A0A2T5V797</accession>
<dbReference type="InterPro" id="IPR008775">
    <property type="entry name" value="Phytyl_CoA_dOase-like"/>
</dbReference>
<dbReference type="Pfam" id="PF05721">
    <property type="entry name" value="PhyH"/>
    <property type="match status" value="1"/>
</dbReference>
<dbReference type="OrthoDB" id="9796766at2"/>
<dbReference type="RefSeq" id="WP_107990595.1">
    <property type="nucleotide sequence ID" value="NZ_QAYG01000006.1"/>
</dbReference>
<evidence type="ECO:0000313" key="3">
    <source>
        <dbReference type="Proteomes" id="UP000244081"/>
    </source>
</evidence>
<dbReference type="EMBL" id="QAYG01000006">
    <property type="protein sequence ID" value="PTW59632.1"/>
    <property type="molecule type" value="Genomic_DNA"/>
</dbReference>
<protein>
    <submittedName>
        <fullName evidence="2">Ectoine hydroxylase-related dioxygenase (Phytanoyl-CoA dioxygenase family)</fullName>
    </submittedName>
</protein>
<organism evidence="2 3">
    <name type="scientific">Breoghania corrubedonensis</name>
    <dbReference type="NCBI Taxonomy" id="665038"/>
    <lineage>
        <taxon>Bacteria</taxon>
        <taxon>Pseudomonadati</taxon>
        <taxon>Pseudomonadota</taxon>
        <taxon>Alphaproteobacteria</taxon>
        <taxon>Hyphomicrobiales</taxon>
        <taxon>Stappiaceae</taxon>
        <taxon>Breoghania</taxon>
    </lineage>
</organism>
<name>A0A2T5V797_9HYPH</name>
<gene>
    <name evidence="2" type="ORF">C8N35_10613</name>
</gene>